<dbReference type="STRING" id="1004156.AYP45_08140"/>
<dbReference type="Proteomes" id="UP000189681">
    <property type="component" value="Unassembled WGS sequence"/>
</dbReference>
<organism evidence="1 2">
    <name type="scientific">Candidatus Brocadia carolinensis</name>
    <dbReference type="NCBI Taxonomy" id="1004156"/>
    <lineage>
        <taxon>Bacteria</taxon>
        <taxon>Pseudomonadati</taxon>
        <taxon>Planctomycetota</taxon>
        <taxon>Candidatus Brocadiia</taxon>
        <taxon>Candidatus Brocadiales</taxon>
        <taxon>Candidatus Brocadiaceae</taxon>
        <taxon>Candidatus Brocadia</taxon>
    </lineage>
</organism>
<comment type="caution">
    <text evidence="1">The sequence shown here is derived from an EMBL/GenBank/DDBJ whole genome shotgun (WGS) entry which is preliminary data.</text>
</comment>
<dbReference type="EMBL" id="AYTS01000073">
    <property type="protein sequence ID" value="OOP56615.1"/>
    <property type="molecule type" value="Genomic_DNA"/>
</dbReference>
<reference evidence="1 2" key="1">
    <citation type="journal article" date="2017" name="Water Res.">
        <title>Discovery and metagenomic analysis of an anammox bacterial enrichment related to Candidatus "Brocadia caroliniensis" in a full-scale glycerol-fed nitritation-denitritation separate centrate treatment process.</title>
        <authorList>
            <person name="Park H."/>
            <person name="Brotto A.C."/>
            <person name="van Loosdrecht M.C."/>
            <person name="Chandran K."/>
        </authorList>
    </citation>
    <scope>NUCLEOTIDE SEQUENCE [LARGE SCALE GENOMIC DNA]</scope>
    <source>
        <strain evidence="1">26THWARD</strain>
    </source>
</reference>
<dbReference type="AlphaFoldDB" id="A0A1V4AU22"/>
<protein>
    <submittedName>
        <fullName evidence="1">Uncharacterized protein</fullName>
    </submittedName>
</protein>
<accession>A0A1V4AU22</accession>
<evidence type="ECO:0000313" key="1">
    <source>
        <dbReference type="EMBL" id="OOP56615.1"/>
    </source>
</evidence>
<sequence>MSKGFCYSFAVVSALVFGVGVVNPVFVGSVMAEEKKCDKCGHASSKAENDCKCECHKTKQ</sequence>
<evidence type="ECO:0000313" key="2">
    <source>
        <dbReference type="Proteomes" id="UP000189681"/>
    </source>
</evidence>
<gene>
    <name evidence="1" type="ORF">AYP45_08140</name>
</gene>
<name>A0A1V4AU22_9BACT</name>
<proteinExistence type="predicted"/>